<keyword evidence="1 4" id="KW-0479">Metal-binding</keyword>
<dbReference type="Pfam" id="PF06220">
    <property type="entry name" value="zf-U1"/>
    <property type="match status" value="1"/>
</dbReference>
<feature type="zinc finger region" description="C3H1-type" evidence="4">
    <location>
        <begin position="51"/>
        <end position="79"/>
    </location>
</feature>
<dbReference type="SUPFAM" id="SSF57667">
    <property type="entry name" value="beta-beta-alpha zinc fingers"/>
    <property type="match status" value="1"/>
</dbReference>
<dbReference type="Gene3D" id="4.10.1000.10">
    <property type="entry name" value="Zinc finger, CCCH-type"/>
    <property type="match status" value="1"/>
</dbReference>
<dbReference type="InterPro" id="IPR000571">
    <property type="entry name" value="Znf_CCCH"/>
</dbReference>
<dbReference type="Gene3D" id="3.30.160.60">
    <property type="entry name" value="Classic Zinc Finger"/>
    <property type="match status" value="1"/>
</dbReference>
<evidence type="ECO:0000256" key="2">
    <source>
        <dbReference type="ARBA" id="ARBA00022771"/>
    </source>
</evidence>
<protein>
    <recommendedName>
        <fullName evidence="5">C3H1-type domain-containing protein</fullName>
    </recommendedName>
</protein>
<dbReference type="SMART" id="SM00451">
    <property type="entry name" value="ZnF_U1"/>
    <property type="match status" value="1"/>
</dbReference>
<evidence type="ECO:0000313" key="6">
    <source>
        <dbReference type="EMBL" id="KAK0161800.1"/>
    </source>
</evidence>
<evidence type="ECO:0000256" key="3">
    <source>
        <dbReference type="ARBA" id="ARBA00022833"/>
    </source>
</evidence>
<dbReference type="AlphaFoldDB" id="A0AA39KGR1"/>
<keyword evidence="7" id="KW-1185">Reference proteome</keyword>
<dbReference type="InterPro" id="IPR036855">
    <property type="entry name" value="Znf_CCCH_sf"/>
</dbReference>
<dbReference type="InterPro" id="IPR003604">
    <property type="entry name" value="Matrin/U1-like-C_Znf_C2H2"/>
</dbReference>
<dbReference type="Proteomes" id="UP001168972">
    <property type="component" value="Unassembled WGS sequence"/>
</dbReference>
<evidence type="ECO:0000259" key="5">
    <source>
        <dbReference type="PROSITE" id="PS50103"/>
    </source>
</evidence>
<feature type="domain" description="C3H1-type" evidence="5">
    <location>
        <begin position="51"/>
        <end position="79"/>
    </location>
</feature>
<dbReference type="GO" id="GO:0008270">
    <property type="term" value="F:zinc ion binding"/>
    <property type="evidence" value="ECO:0007669"/>
    <property type="project" value="UniProtKB-KW"/>
</dbReference>
<proteinExistence type="predicted"/>
<dbReference type="InterPro" id="IPR036236">
    <property type="entry name" value="Znf_C2H2_sf"/>
</dbReference>
<dbReference type="PANTHER" id="PTHR16465:SF0">
    <property type="entry name" value="ZINC FINGER MATRIN-TYPE PROTEIN 5"/>
    <property type="match status" value="1"/>
</dbReference>
<sequence>MGKQYYCDYCDRSFKDETDARKKHLSSLQHINNKTNHYNLFKDPRDILREESKKIPCNKFINYGECNFGNNCRFSHLTPAMTWELQRMVAWKDELLWSQQMRNMPNENEIIDEYFQCPIVTNDENEEIINYSIWNIPSELKNYPNLPPSLWPITPKSVTDINFGKWG</sequence>
<evidence type="ECO:0000256" key="1">
    <source>
        <dbReference type="ARBA" id="ARBA00022723"/>
    </source>
</evidence>
<keyword evidence="3 4" id="KW-0862">Zinc</keyword>
<dbReference type="Pfam" id="PF00642">
    <property type="entry name" value="zf-CCCH"/>
    <property type="match status" value="1"/>
</dbReference>
<dbReference type="PANTHER" id="PTHR16465">
    <property type="entry name" value="NUCLEASE-RELATED"/>
    <property type="match status" value="1"/>
</dbReference>
<dbReference type="SUPFAM" id="SSF90229">
    <property type="entry name" value="CCCH zinc finger"/>
    <property type="match status" value="1"/>
</dbReference>
<dbReference type="GO" id="GO:0003676">
    <property type="term" value="F:nucleic acid binding"/>
    <property type="evidence" value="ECO:0007669"/>
    <property type="project" value="InterPro"/>
</dbReference>
<dbReference type="PROSITE" id="PS50103">
    <property type="entry name" value="ZF_C3H1"/>
    <property type="match status" value="1"/>
</dbReference>
<organism evidence="6 7">
    <name type="scientific">Microctonus hyperodae</name>
    <name type="common">Parasitoid wasp</name>
    <dbReference type="NCBI Taxonomy" id="165561"/>
    <lineage>
        <taxon>Eukaryota</taxon>
        <taxon>Metazoa</taxon>
        <taxon>Ecdysozoa</taxon>
        <taxon>Arthropoda</taxon>
        <taxon>Hexapoda</taxon>
        <taxon>Insecta</taxon>
        <taxon>Pterygota</taxon>
        <taxon>Neoptera</taxon>
        <taxon>Endopterygota</taxon>
        <taxon>Hymenoptera</taxon>
        <taxon>Apocrita</taxon>
        <taxon>Ichneumonoidea</taxon>
        <taxon>Braconidae</taxon>
        <taxon>Euphorinae</taxon>
        <taxon>Microctonus</taxon>
    </lineage>
</organism>
<name>A0AA39KGR1_MICHY</name>
<reference evidence="6" key="1">
    <citation type="journal article" date="2023" name="bioRxiv">
        <title>Scaffold-level genome assemblies of two parasitoid biocontrol wasps reveal the parthenogenesis mechanism and an associated novel virus.</title>
        <authorList>
            <person name="Inwood S."/>
            <person name="Skelly J."/>
            <person name="Guhlin J."/>
            <person name="Harrop T."/>
            <person name="Goldson S."/>
            <person name="Dearden P."/>
        </authorList>
    </citation>
    <scope>NUCLEOTIDE SEQUENCE</scope>
    <source>
        <strain evidence="6">Lincoln</strain>
        <tissue evidence="6">Whole body</tissue>
    </source>
</reference>
<dbReference type="EMBL" id="JAQQBR010001834">
    <property type="protein sequence ID" value="KAK0161800.1"/>
    <property type="molecule type" value="Genomic_DNA"/>
</dbReference>
<evidence type="ECO:0000313" key="7">
    <source>
        <dbReference type="Proteomes" id="UP001168972"/>
    </source>
</evidence>
<dbReference type="GO" id="GO:0005689">
    <property type="term" value="C:U12-type spliceosomal complex"/>
    <property type="evidence" value="ECO:0007669"/>
    <property type="project" value="TreeGrafter"/>
</dbReference>
<evidence type="ECO:0000256" key="4">
    <source>
        <dbReference type="PROSITE-ProRule" id="PRU00723"/>
    </source>
</evidence>
<dbReference type="InterPro" id="IPR013085">
    <property type="entry name" value="U1-CZ_Znf_C2H2"/>
</dbReference>
<keyword evidence="2 4" id="KW-0863">Zinc-finger</keyword>
<gene>
    <name evidence="6" type="ORF">PV327_008214</name>
</gene>
<reference evidence="6" key="2">
    <citation type="submission" date="2023-03" db="EMBL/GenBank/DDBJ databases">
        <authorList>
            <person name="Inwood S.N."/>
            <person name="Skelly J.G."/>
            <person name="Guhlin J."/>
            <person name="Harrop T.W.R."/>
            <person name="Goldson S.G."/>
            <person name="Dearden P.K."/>
        </authorList>
    </citation>
    <scope>NUCLEOTIDE SEQUENCE</scope>
    <source>
        <strain evidence="6">Lincoln</strain>
        <tissue evidence="6">Whole body</tissue>
    </source>
</reference>
<comment type="caution">
    <text evidence="6">The sequence shown here is derived from an EMBL/GenBank/DDBJ whole genome shotgun (WGS) entry which is preliminary data.</text>
</comment>
<accession>A0AA39KGR1</accession>